<name>A0A6J7XXF1_9ZZZZ</name>
<reference evidence="1" key="1">
    <citation type="submission" date="2020-05" db="EMBL/GenBank/DDBJ databases">
        <authorList>
            <person name="Chiriac C."/>
            <person name="Salcher M."/>
            <person name="Ghai R."/>
            <person name="Kavagutti S V."/>
        </authorList>
    </citation>
    <scope>NUCLEOTIDE SEQUENCE</scope>
</reference>
<protein>
    <submittedName>
        <fullName evidence="1">Unannotated protein</fullName>
    </submittedName>
</protein>
<sequence length="159" mass="18130">MSRRGTCVIHTCPSALRSHVEWAIQGILGSGVRLAWKPQPRIGGTYRCVINWRDTKNRAPEIASALRTWHYLRFEVRDEDAHGGEMFRFTPDLGMHRSEIDQLGSVLVNENLIFEALASTFDEEALRSALARVLGTEWEVELEPLRGVDHQEVEHLRAI</sequence>
<dbReference type="AlphaFoldDB" id="A0A6J7XXF1"/>
<gene>
    <name evidence="1" type="ORF">UFOPK3554_00910</name>
</gene>
<dbReference type="InterPro" id="IPR021491">
    <property type="entry name" value="DUF3145"/>
</dbReference>
<organism evidence="1">
    <name type="scientific">freshwater metagenome</name>
    <dbReference type="NCBI Taxonomy" id="449393"/>
    <lineage>
        <taxon>unclassified sequences</taxon>
        <taxon>metagenomes</taxon>
        <taxon>ecological metagenomes</taxon>
    </lineage>
</organism>
<evidence type="ECO:0000313" key="1">
    <source>
        <dbReference type="EMBL" id="CAB5240547.1"/>
    </source>
</evidence>
<dbReference type="EMBL" id="CAFBSG010000012">
    <property type="protein sequence ID" value="CAB5240547.1"/>
    <property type="molecule type" value="Genomic_DNA"/>
</dbReference>
<proteinExistence type="predicted"/>
<accession>A0A6J7XXF1</accession>
<dbReference type="Pfam" id="PF11343">
    <property type="entry name" value="DUF3145"/>
    <property type="match status" value="1"/>
</dbReference>